<reference evidence="3 4" key="1">
    <citation type="submission" date="2018-06" db="EMBL/GenBank/DDBJ databases">
        <title>Chryseolinea flavus sp. nov., a member of the phylum Bacteroidetes isolated from soil.</title>
        <authorList>
            <person name="Li Y."/>
            <person name="Wang J."/>
        </authorList>
    </citation>
    <scope>NUCLEOTIDE SEQUENCE [LARGE SCALE GENOMIC DNA]</scope>
    <source>
        <strain evidence="3 4">SDU1-6</strain>
    </source>
</reference>
<feature type="domain" description="Peptidase M16 C-terminal" evidence="2">
    <location>
        <begin position="199"/>
        <end position="352"/>
    </location>
</feature>
<dbReference type="InterPro" id="IPR011249">
    <property type="entry name" value="Metalloenz_LuxS/M16"/>
</dbReference>
<dbReference type="Gene3D" id="3.30.830.10">
    <property type="entry name" value="Metalloenzyme, LuxS/M16 peptidase-like"/>
    <property type="match status" value="2"/>
</dbReference>
<sequence>MLDRTIAPPFTRSTFFELISPVQITLRNGLNVYTISGGNQSVIKIEILIKGGRWTEKHFGAAYFSGSLLSKGTSKKSSFEIAQIFDQYGAHLEINPGMDMVSIVLYTLNKNLQPTLSLLYELLTDAAFPEKELAQTKSIYQQNLKVNNEKTSFLASKLIRANLFGKNHPYGKELEEGDVNAITRDMLHQHVQAQFGDFLIIASGQVTDREQKLIQETFSNIPIKASTASVHANDALKPYRQIQEKEGSLQSSLRSAKEIISRTHPDYPSVLFLTHVLGGYFGSRLMKNIREEKGLTYGIYASYNTLKHKQYLVIGADVNKENLELTFDEIKKELARLYSEPVPLDELDTARNHFIGSLQSEMTTPFAHADKLKSTLLYNLPEGFYQTLINRIDQLTDEDLMETASKYFQGDSFFEVAVG</sequence>
<dbReference type="Pfam" id="PF05193">
    <property type="entry name" value="Peptidase_M16_C"/>
    <property type="match status" value="1"/>
</dbReference>
<dbReference type="OrthoDB" id="9811314at2"/>
<dbReference type="InterPro" id="IPR007863">
    <property type="entry name" value="Peptidase_M16_C"/>
</dbReference>
<dbReference type="PANTHER" id="PTHR11851">
    <property type="entry name" value="METALLOPROTEASE"/>
    <property type="match status" value="1"/>
</dbReference>
<dbReference type="GO" id="GO:0046872">
    <property type="term" value="F:metal ion binding"/>
    <property type="evidence" value="ECO:0007669"/>
    <property type="project" value="InterPro"/>
</dbReference>
<organism evidence="3 4">
    <name type="scientific">Pseudochryseolinea flava</name>
    <dbReference type="NCBI Taxonomy" id="2059302"/>
    <lineage>
        <taxon>Bacteria</taxon>
        <taxon>Pseudomonadati</taxon>
        <taxon>Bacteroidota</taxon>
        <taxon>Cytophagia</taxon>
        <taxon>Cytophagales</taxon>
        <taxon>Fulvivirgaceae</taxon>
        <taxon>Pseudochryseolinea</taxon>
    </lineage>
</organism>
<comment type="caution">
    <text evidence="3">The sequence shown here is derived from an EMBL/GenBank/DDBJ whole genome shotgun (WGS) entry which is preliminary data.</text>
</comment>
<evidence type="ECO:0000259" key="2">
    <source>
        <dbReference type="Pfam" id="PF05193"/>
    </source>
</evidence>
<gene>
    <name evidence="3" type="ORF">DQQ10_04775</name>
</gene>
<evidence type="ECO:0000259" key="1">
    <source>
        <dbReference type="Pfam" id="PF00675"/>
    </source>
</evidence>
<dbReference type="InterPro" id="IPR011765">
    <property type="entry name" value="Pept_M16_N"/>
</dbReference>
<feature type="domain" description="Peptidase M16 N-terminal" evidence="1">
    <location>
        <begin position="40"/>
        <end position="166"/>
    </location>
</feature>
<dbReference type="EMBL" id="QMFY01000001">
    <property type="protein sequence ID" value="RAW03404.1"/>
    <property type="molecule type" value="Genomic_DNA"/>
</dbReference>
<keyword evidence="4" id="KW-1185">Reference proteome</keyword>
<dbReference type="InterPro" id="IPR050361">
    <property type="entry name" value="MPP/UQCRC_Complex"/>
</dbReference>
<dbReference type="Proteomes" id="UP000251889">
    <property type="component" value="Unassembled WGS sequence"/>
</dbReference>
<evidence type="ECO:0000313" key="3">
    <source>
        <dbReference type="EMBL" id="RAW03404.1"/>
    </source>
</evidence>
<dbReference type="PANTHER" id="PTHR11851:SF224">
    <property type="entry name" value="PROCESSING PROTEASE"/>
    <property type="match status" value="1"/>
</dbReference>
<proteinExistence type="predicted"/>
<dbReference type="Pfam" id="PF00675">
    <property type="entry name" value="Peptidase_M16"/>
    <property type="match status" value="1"/>
</dbReference>
<dbReference type="SUPFAM" id="SSF63411">
    <property type="entry name" value="LuxS/MPP-like metallohydrolase"/>
    <property type="match status" value="2"/>
</dbReference>
<accession>A0A364Y8G3</accession>
<dbReference type="RefSeq" id="WP_112745619.1">
    <property type="nucleotide sequence ID" value="NZ_QMFY01000001.1"/>
</dbReference>
<name>A0A364Y8G3_9BACT</name>
<evidence type="ECO:0000313" key="4">
    <source>
        <dbReference type="Proteomes" id="UP000251889"/>
    </source>
</evidence>
<protein>
    <submittedName>
        <fullName evidence="3">Insulinase family protein</fullName>
    </submittedName>
</protein>
<dbReference type="AlphaFoldDB" id="A0A364Y8G3"/>